<dbReference type="GO" id="GO:0016787">
    <property type="term" value="F:hydrolase activity"/>
    <property type="evidence" value="ECO:0007669"/>
    <property type="project" value="UniProtKB-ARBA"/>
</dbReference>
<accession>A0ABD2UXK1</accession>
<proteinExistence type="predicted"/>
<keyword evidence="3" id="KW-1185">Reference proteome</keyword>
<evidence type="ECO:0000313" key="2">
    <source>
        <dbReference type="EMBL" id="KAL3372931.1"/>
    </source>
</evidence>
<dbReference type="EMBL" id="JBJKTR010000003">
    <property type="protein sequence ID" value="KAL3372931.1"/>
    <property type="molecule type" value="Genomic_DNA"/>
</dbReference>
<feature type="domain" description="AB hydrolase-1" evidence="1">
    <location>
        <begin position="31"/>
        <end position="268"/>
    </location>
</feature>
<dbReference type="PANTHER" id="PTHR10992:SF943">
    <property type="entry name" value="METHYLESTERASE 10"/>
    <property type="match status" value="1"/>
</dbReference>
<dbReference type="Pfam" id="PF00561">
    <property type="entry name" value="Abhydrolase_1"/>
    <property type="match status" value="1"/>
</dbReference>
<organism evidence="2 3">
    <name type="scientific">Solanum stoloniferum</name>
    <dbReference type="NCBI Taxonomy" id="62892"/>
    <lineage>
        <taxon>Eukaryota</taxon>
        <taxon>Viridiplantae</taxon>
        <taxon>Streptophyta</taxon>
        <taxon>Embryophyta</taxon>
        <taxon>Tracheophyta</taxon>
        <taxon>Spermatophyta</taxon>
        <taxon>Magnoliopsida</taxon>
        <taxon>eudicotyledons</taxon>
        <taxon>Gunneridae</taxon>
        <taxon>Pentapetalae</taxon>
        <taxon>asterids</taxon>
        <taxon>lamiids</taxon>
        <taxon>Solanales</taxon>
        <taxon>Solanaceae</taxon>
        <taxon>Solanoideae</taxon>
        <taxon>Solaneae</taxon>
        <taxon>Solanum</taxon>
    </lineage>
</organism>
<dbReference type="InterPro" id="IPR045889">
    <property type="entry name" value="MES/HNL"/>
</dbReference>
<dbReference type="FunFam" id="3.40.50.1820:FF:000051">
    <property type="entry name" value="(S)-hydroxynitrile lyase"/>
    <property type="match status" value="1"/>
</dbReference>
<dbReference type="InterPro" id="IPR000073">
    <property type="entry name" value="AB_hydrolase_1"/>
</dbReference>
<evidence type="ECO:0000259" key="1">
    <source>
        <dbReference type="Pfam" id="PF00561"/>
    </source>
</evidence>
<dbReference type="InterPro" id="IPR029058">
    <property type="entry name" value="AB_hydrolase_fold"/>
</dbReference>
<dbReference type="Gene3D" id="3.40.50.1820">
    <property type="entry name" value="alpha/beta hydrolase"/>
    <property type="match status" value="1"/>
</dbReference>
<sequence length="283" mass="32404">YLLSSIYLHNNNMEKIGEIKSFNMEKIPKKHFVLVHGFCHGAWCWYKIINSLEKCGHKVTALDLGGSGINMKQLNEIDSIFDYVQPLMDFMISLSNDEKVVLVGHSYGGLCISLAMEAFPHKISTGIFISAYMPNHVDPPALLILEYFRRTSVESLMDCQFTFDQGMENPPTSAIFGPQYMQANLYKHCQPEDLELSKMLIRPGKFFIQDMSKEGLLTQEKYGSIKRVYIVTQDDQVMQEEFQMYNIHKSPPHQVKVIANSGHMVMISQPHKLSICLQEIIEI</sequence>
<dbReference type="PANTHER" id="PTHR10992">
    <property type="entry name" value="METHYLESTERASE FAMILY MEMBER"/>
    <property type="match status" value="1"/>
</dbReference>
<reference evidence="2 3" key="1">
    <citation type="submission" date="2024-05" db="EMBL/GenBank/DDBJ databases">
        <title>De novo assembly of an allotetraploid wild potato.</title>
        <authorList>
            <person name="Hosaka A.J."/>
        </authorList>
    </citation>
    <scope>NUCLEOTIDE SEQUENCE [LARGE SCALE GENOMIC DNA]</scope>
    <source>
        <tissue evidence="2">Young leaves</tissue>
    </source>
</reference>
<name>A0ABD2UXK1_9SOLN</name>
<gene>
    <name evidence="2" type="ORF">AABB24_005120</name>
</gene>
<protein>
    <recommendedName>
        <fullName evidence="1">AB hydrolase-1 domain-containing protein</fullName>
    </recommendedName>
</protein>
<dbReference type="AlphaFoldDB" id="A0ABD2UXK1"/>
<dbReference type="Proteomes" id="UP001627284">
    <property type="component" value="Unassembled WGS sequence"/>
</dbReference>
<comment type="caution">
    <text evidence="2">The sequence shown here is derived from an EMBL/GenBank/DDBJ whole genome shotgun (WGS) entry which is preliminary data.</text>
</comment>
<dbReference type="SUPFAM" id="SSF53474">
    <property type="entry name" value="alpha/beta-Hydrolases"/>
    <property type="match status" value="1"/>
</dbReference>
<feature type="non-terminal residue" evidence="2">
    <location>
        <position position="1"/>
    </location>
</feature>
<evidence type="ECO:0000313" key="3">
    <source>
        <dbReference type="Proteomes" id="UP001627284"/>
    </source>
</evidence>